<dbReference type="PANTHER" id="PTHR33067:SF35">
    <property type="entry name" value="ASPARTIC PEPTIDASE DDI1-TYPE DOMAIN-CONTAINING PROTEIN"/>
    <property type="match status" value="1"/>
</dbReference>
<accession>A0A6L2NCG3</accession>
<gene>
    <name evidence="1" type="ORF">Tci_054263</name>
</gene>
<comment type="caution">
    <text evidence="1">The sequence shown here is derived from an EMBL/GenBank/DDBJ whole genome shotgun (WGS) entry which is preliminary data.</text>
</comment>
<dbReference type="PANTHER" id="PTHR33067">
    <property type="entry name" value="RNA-DIRECTED DNA POLYMERASE-RELATED"/>
    <property type="match status" value="1"/>
</dbReference>
<reference evidence="1" key="1">
    <citation type="journal article" date="2019" name="Sci. Rep.">
        <title>Draft genome of Tanacetum cinerariifolium, the natural source of mosquito coil.</title>
        <authorList>
            <person name="Yamashiro T."/>
            <person name="Shiraishi A."/>
            <person name="Satake H."/>
            <person name="Nakayama K."/>
        </authorList>
    </citation>
    <scope>NUCLEOTIDE SEQUENCE</scope>
</reference>
<name>A0A6L2NCG3_TANCI</name>
<dbReference type="GO" id="GO:0003964">
    <property type="term" value="F:RNA-directed DNA polymerase activity"/>
    <property type="evidence" value="ECO:0007669"/>
    <property type="project" value="UniProtKB-KW"/>
</dbReference>
<sequence length="622" mass="70008">MEMRKRLTSFLHLVPFNPPITKPSWDYDPGKLWCCFGFTAPTEGYEDAIVVPAITADNFELKHSFLTLVQNKQFFGHDKEDPHAHVRYFNKITSTLKFSNVPNTSIKLMLFPFSLEAIIESKSKFHYSRNKPVVAKVSTNTSTSGISPDVAELKDMVKALLLDKKSQSRAPVKEVEESYVICGGAHYYRNCLATDGNVYHDNIQEFVSQASAVNYNQGNTSYRPLMMSNQIRPPGFPPVPNNQNAQLNQRNNQNHFNPNLNQGNNFKQGPVYQPPVFQPPAYQAPAYPAPAPAPQTQGVSKEDFSAYVKANDAVMRNMQTQDALILIPKFASTRKALIGNKEKLSEMARTPLNEHCSAVLLKKLPKKLGDPCKFLTPCDFPGMAECLALADLGASINLMPFSMWKRLSLPDLSSTCMTLELSDRSISRPVGVAEDVYVKVGSFHFSADFVVIEFDADHRVPLILERSFLKTERALIDVFEGELTLHVGKEAITFNLDQTSRYSSNYSDMLVKRIDFIDMACEEYSQEVLGNYLPEVRKELKIYEAKSDKSLVDEPPAVELKDLPPYLEYAFLEGDDKLPVIITKDLSAEEKTALITVLKSHKRAIAWKLFDIKGIDPEFSYP</sequence>
<proteinExistence type="predicted"/>
<keyword evidence="1" id="KW-0548">Nucleotidyltransferase</keyword>
<dbReference type="InterPro" id="IPR021109">
    <property type="entry name" value="Peptidase_aspartic_dom_sf"/>
</dbReference>
<organism evidence="1">
    <name type="scientific">Tanacetum cinerariifolium</name>
    <name type="common">Dalmatian daisy</name>
    <name type="synonym">Chrysanthemum cinerariifolium</name>
    <dbReference type="NCBI Taxonomy" id="118510"/>
    <lineage>
        <taxon>Eukaryota</taxon>
        <taxon>Viridiplantae</taxon>
        <taxon>Streptophyta</taxon>
        <taxon>Embryophyta</taxon>
        <taxon>Tracheophyta</taxon>
        <taxon>Spermatophyta</taxon>
        <taxon>Magnoliopsida</taxon>
        <taxon>eudicotyledons</taxon>
        <taxon>Gunneridae</taxon>
        <taxon>Pentapetalae</taxon>
        <taxon>asterids</taxon>
        <taxon>campanulids</taxon>
        <taxon>Asterales</taxon>
        <taxon>Asteraceae</taxon>
        <taxon>Asteroideae</taxon>
        <taxon>Anthemideae</taxon>
        <taxon>Anthemidinae</taxon>
        <taxon>Tanacetum</taxon>
    </lineage>
</organism>
<dbReference type="CDD" id="cd00303">
    <property type="entry name" value="retropepsin_like"/>
    <property type="match status" value="1"/>
</dbReference>
<dbReference type="AlphaFoldDB" id="A0A6L2NCG3"/>
<dbReference type="Gene3D" id="2.40.70.10">
    <property type="entry name" value="Acid Proteases"/>
    <property type="match status" value="1"/>
</dbReference>
<dbReference type="EMBL" id="BKCJ010008450">
    <property type="protein sequence ID" value="GEU82285.1"/>
    <property type="molecule type" value="Genomic_DNA"/>
</dbReference>
<protein>
    <submittedName>
        <fullName evidence="1">Reverse transcriptase domain-containing protein</fullName>
    </submittedName>
</protein>
<keyword evidence="1" id="KW-0808">Transferase</keyword>
<evidence type="ECO:0000313" key="1">
    <source>
        <dbReference type="EMBL" id="GEU82285.1"/>
    </source>
</evidence>
<keyword evidence="1" id="KW-0695">RNA-directed DNA polymerase</keyword>